<dbReference type="Proteomes" id="UP000518266">
    <property type="component" value="Unassembled WGS sequence"/>
</dbReference>
<protein>
    <submittedName>
        <fullName evidence="2">Uncharacterized protein</fullName>
    </submittedName>
</protein>
<feature type="transmembrane region" description="Helical" evidence="1">
    <location>
        <begin position="7"/>
        <end position="27"/>
    </location>
</feature>
<dbReference type="AlphaFoldDB" id="A0A7J5XNT3"/>
<reference evidence="2 3" key="1">
    <citation type="submission" date="2020-03" db="EMBL/GenBank/DDBJ databases">
        <title>Dissostichus mawsoni Genome sequencing and assembly.</title>
        <authorList>
            <person name="Park H."/>
        </authorList>
    </citation>
    <scope>NUCLEOTIDE SEQUENCE [LARGE SCALE GENOMIC DNA]</scope>
    <source>
        <strain evidence="2">DM0001</strain>
        <tissue evidence="2">Muscle</tissue>
    </source>
</reference>
<organism evidence="2 3">
    <name type="scientific">Dissostichus mawsoni</name>
    <name type="common">Antarctic cod</name>
    <dbReference type="NCBI Taxonomy" id="36200"/>
    <lineage>
        <taxon>Eukaryota</taxon>
        <taxon>Metazoa</taxon>
        <taxon>Chordata</taxon>
        <taxon>Craniata</taxon>
        <taxon>Vertebrata</taxon>
        <taxon>Euteleostomi</taxon>
        <taxon>Actinopterygii</taxon>
        <taxon>Neopterygii</taxon>
        <taxon>Teleostei</taxon>
        <taxon>Neoteleostei</taxon>
        <taxon>Acanthomorphata</taxon>
        <taxon>Eupercaria</taxon>
        <taxon>Perciformes</taxon>
        <taxon>Notothenioidei</taxon>
        <taxon>Nototheniidae</taxon>
        <taxon>Dissostichus</taxon>
    </lineage>
</organism>
<keyword evidence="1" id="KW-1133">Transmembrane helix</keyword>
<evidence type="ECO:0000313" key="2">
    <source>
        <dbReference type="EMBL" id="KAF3838772.1"/>
    </source>
</evidence>
<keyword evidence="1" id="KW-0472">Membrane</keyword>
<dbReference type="EMBL" id="JAAKFY010000022">
    <property type="protein sequence ID" value="KAF3838772.1"/>
    <property type="molecule type" value="Genomic_DNA"/>
</dbReference>
<keyword evidence="1" id="KW-0812">Transmembrane</keyword>
<dbReference type="OrthoDB" id="15627at2759"/>
<name>A0A7J5XNT3_DISMA</name>
<keyword evidence="3" id="KW-1185">Reference proteome</keyword>
<proteinExistence type="predicted"/>
<sequence>MQKETTHILPVVVLFLHLVVLVEHQFMTHLTVGLQHGLLLISHLLDGAHVAGRPLSDKVLPSFGSPLSLSARPFRRPVSVVATAAGTGRKCGGFVVLGEVSVWPTCFSASVANGTPAAPFLTAASSGSLTVTHLNGLSPPTGEVAVLQLLRAPSSLSFFFLRRGVGTYPLWLLLLGRYWLKGMAVRGSLMDVRRVDMSSLRTSGIFLWGGPSDSESLPRPVEGRWEEIYLHS</sequence>
<evidence type="ECO:0000256" key="1">
    <source>
        <dbReference type="SAM" id="Phobius"/>
    </source>
</evidence>
<comment type="caution">
    <text evidence="2">The sequence shown here is derived from an EMBL/GenBank/DDBJ whole genome shotgun (WGS) entry which is preliminary data.</text>
</comment>
<evidence type="ECO:0000313" key="3">
    <source>
        <dbReference type="Proteomes" id="UP000518266"/>
    </source>
</evidence>
<accession>A0A7J5XNT3</accession>
<gene>
    <name evidence="2" type="ORF">F7725_010540</name>
</gene>